<dbReference type="EC" id="2.4.-.-" evidence="2"/>
<dbReference type="EMBL" id="JAJISD010000011">
    <property type="protein sequence ID" value="MCC8431702.1"/>
    <property type="molecule type" value="Genomic_DNA"/>
</dbReference>
<dbReference type="Gene3D" id="3.90.550.10">
    <property type="entry name" value="Spore Coat Polysaccharide Biosynthesis Protein SpsA, Chain A"/>
    <property type="match status" value="1"/>
</dbReference>
<protein>
    <submittedName>
        <fullName evidence="2">Glycosyltransferase</fullName>
        <ecNumber evidence="2">2.4.-.-</ecNumber>
    </submittedName>
</protein>
<comment type="caution">
    <text evidence="2">The sequence shown here is derived from an EMBL/GenBank/DDBJ whole genome shotgun (WGS) entry which is preliminary data.</text>
</comment>
<dbReference type="InterPro" id="IPR001173">
    <property type="entry name" value="Glyco_trans_2-like"/>
</dbReference>
<dbReference type="GO" id="GO:0016757">
    <property type="term" value="F:glycosyltransferase activity"/>
    <property type="evidence" value="ECO:0007669"/>
    <property type="project" value="UniProtKB-KW"/>
</dbReference>
<dbReference type="Proteomes" id="UP001198862">
    <property type="component" value="Unassembled WGS sequence"/>
</dbReference>
<keyword evidence="3" id="KW-1185">Reference proteome</keyword>
<dbReference type="InterPro" id="IPR050834">
    <property type="entry name" value="Glycosyltransf_2"/>
</dbReference>
<sequence length="615" mass="65831">MKIALVDRDRSASWPGSTNRFAGLAALLRQLGHDVSLYDGAAAEDLRASPTLTGLNRAVAAEPMLAAYRLGEKLAALDPDLVIAPLNGGLAQGVLMARACGEAFSGTRVALWCDTPSRRRFLRTDDQATGLSPLIADALERQALAMADALIAPGPIGEALQAILPADTLRMIEASLPRRPDRTEGPTTGAIAEIVFVGPVRRGSGIVEFTEAIQRVASDGLLEDRMVTLLGPARSDVQGIGREWLGMRGSRWSFPFKVIDTGDRAEALSYVRKQGRLAITFVDDDEDADVLRSVAHHLIVLPTASAGGPGLVDRTEAALRSVLAGEPVAAPGTAPPMTDWGRLVIELAQCSLRPASQAPPARGVTVCVVHFNRVVQLTRALASIPDSIDGTPVEIIVLDNASNHPSIEEEIRSRAGNRPHLRIVRLARAVPQATALNLGLAQASNETVLFLDDDNYYLPSGVERLARAVAAGGFDIVVTALDLFDDGDSEEAPSTGRLMFIGQAHSAGLFFNAFGDTAMAVRRDTFLESGGFRDPGYDYPSIDWVTLAKSQAAGLRIGALQSPAVRYHRDTTRADMAANKLDQESARLFVFEAYAGAFDAELLARYAQNLQFEEL</sequence>
<dbReference type="PANTHER" id="PTHR43685:SF2">
    <property type="entry name" value="GLYCOSYLTRANSFERASE 2-LIKE DOMAIN-CONTAINING PROTEIN"/>
    <property type="match status" value="1"/>
</dbReference>
<reference evidence="2 3" key="1">
    <citation type="submission" date="2021-11" db="EMBL/GenBank/DDBJ databases">
        <authorList>
            <person name="Lee D.-H."/>
            <person name="Kim S.-B."/>
        </authorList>
    </citation>
    <scope>NUCLEOTIDE SEQUENCE [LARGE SCALE GENOMIC DNA]</scope>
    <source>
        <strain evidence="2 3">KCTC 52223</strain>
    </source>
</reference>
<dbReference type="SUPFAM" id="SSF53448">
    <property type="entry name" value="Nucleotide-diphospho-sugar transferases"/>
    <property type="match status" value="1"/>
</dbReference>
<dbReference type="PANTHER" id="PTHR43685">
    <property type="entry name" value="GLYCOSYLTRANSFERASE"/>
    <property type="match status" value="1"/>
</dbReference>
<accession>A0ABS8L058</accession>
<dbReference type="Pfam" id="PF00535">
    <property type="entry name" value="Glycos_transf_2"/>
    <property type="match status" value="1"/>
</dbReference>
<dbReference type="CDD" id="cd00761">
    <property type="entry name" value="Glyco_tranf_GTA_type"/>
    <property type="match status" value="1"/>
</dbReference>
<name>A0ABS8L058_9HYPH</name>
<proteinExistence type="predicted"/>
<organism evidence="2 3">
    <name type="scientific">Reyranella aquatilis</name>
    <dbReference type="NCBI Taxonomy" id="2035356"/>
    <lineage>
        <taxon>Bacteria</taxon>
        <taxon>Pseudomonadati</taxon>
        <taxon>Pseudomonadota</taxon>
        <taxon>Alphaproteobacteria</taxon>
        <taxon>Hyphomicrobiales</taxon>
        <taxon>Reyranellaceae</taxon>
        <taxon>Reyranella</taxon>
    </lineage>
</organism>
<gene>
    <name evidence="2" type="ORF">LJ725_22225</name>
</gene>
<dbReference type="InterPro" id="IPR029044">
    <property type="entry name" value="Nucleotide-diphossugar_trans"/>
</dbReference>
<feature type="domain" description="Glycosyltransferase 2-like" evidence="1">
    <location>
        <begin position="365"/>
        <end position="500"/>
    </location>
</feature>
<keyword evidence="2" id="KW-0808">Transferase</keyword>
<evidence type="ECO:0000313" key="3">
    <source>
        <dbReference type="Proteomes" id="UP001198862"/>
    </source>
</evidence>
<evidence type="ECO:0000259" key="1">
    <source>
        <dbReference type="Pfam" id="PF00535"/>
    </source>
</evidence>
<evidence type="ECO:0000313" key="2">
    <source>
        <dbReference type="EMBL" id="MCC8431702.1"/>
    </source>
</evidence>
<dbReference type="RefSeq" id="WP_230553131.1">
    <property type="nucleotide sequence ID" value="NZ_JAJISD010000011.1"/>
</dbReference>
<keyword evidence="2" id="KW-0328">Glycosyltransferase</keyword>